<dbReference type="EMBL" id="VZAP01000022">
    <property type="protein sequence ID" value="MQO91363.1"/>
    <property type="molecule type" value="Genomic_DNA"/>
</dbReference>
<reference evidence="3" key="1">
    <citation type="submission" date="2019-09" db="EMBL/GenBank/DDBJ databases">
        <title>Distinct polysaccharide growth profiles of human intestinal Prevotella copri isolates.</title>
        <authorList>
            <person name="Fehlner-Peach H."/>
            <person name="Magnabosco C."/>
            <person name="Raghavan V."/>
            <person name="Scher J.U."/>
            <person name="Tett A."/>
            <person name="Cox L.M."/>
            <person name="Gottsegen C."/>
            <person name="Watters A."/>
            <person name="Wiltshire- Gordon J.D."/>
            <person name="Segata N."/>
            <person name="Bonneau R."/>
            <person name="Littman D.R."/>
        </authorList>
    </citation>
    <scope>NUCLEOTIDE SEQUENCE [LARGE SCALE GENOMIC DNA]</scope>
    <source>
        <strain evidence="3">iAU3127</strain>
    </source>
</reference>
<sequence>MKKEIFDFSEALRRMKEGKKVRRVIWKECGAYIHIVSETIVAVCDGEFFPCVFKDSEDILATDWEEV</sequence>
<feature type="domain" description="Thoeris anti-defense 2-like" evidence="1">
    <location>
        <begin position="7"/>
        <end position="67"/>
    </location>
</feature>
<evidence type="ECO:0000259" key="1">
    <source>
        <dbReference type="Pfam" id="PF11195"/>
    </source>
</evidence>
<protein>
    <submittedName>
        <fullName evidence="2">DUF2829 domain-containing protein</fullName>
    </submittedName>
</protein>
<dbReference type="AlphaFoldDB" id="A0AA91A6K3"/>
<proteinExistence type="predicted"/>
<gene>
    <name evidence="2" type="ORF">F7D31_01485</name>
</gene>
<dbReference type="Pfam" id="PF11195">
    <property type="entry name" value="Tad2-like"/>
    <property type="match status" value="1"/>
</dbReference>
<dbReference type="InterPro" id="IPR021361">
    <property type="entry name" value="Tad2-like_dom"/>
</dbReference>
<dbReference type="RefSeq" id="WP_153137098.1">
    <property type="nucleotide sequence ID" value="NZ_CP152484.1"/>
</dbReference>
<comment type="caution">
    <text evidence="2">The sequence shown here is derived from an EMBL/GenBank/DDBJ whole genome shotgun (WGS) entry which is preliminary data.</text>
</comment>
<dbReference type="Proteomes" id="UP000421283">
    <property type="component" value="Unassembled WGS sequence"/>
</dbReference>
<evidence type="ECO:0000313" key="2">
    <source>
        <dbReference type="EMBL" id="MQO91363.1"/>
    </source>
</evidence>
<evidence type="ECO:0000313" key="3">
    <source>
        <dbReference type="Proteomes" id="UP000421283"/>
    </source>
</evidence>
<accession>A0AA91A6K3</accession>
<name>A0AA91A6K3_9BACT</name>
<organism evidence="2 3">
    <name type="scientific">Segatella copri</name>
    <dbReference type="NCBI Taxonomy" id="165179"/>
    <lineage>
        <taxon>Bacteria</taxon>
        <taxon>Pseudomonadati</taxon>
        <taxon>Bacteroidota</taxon>
        <taxon>Bacteroidia</taxon>
        <taxon>Bacteroidales</taxon>
        <taxon>Prevotellaceae</taxon>
        <taxon>Segatella</taxon>
    </lineage>
</organism>